<evidence type="ECO:0000256" key="2">
    <source>
        <dbReference type="ARBA" id="ARBA00022692"/>
    </source>
</evidence>
<feature type="region of interest" description="Disordered" evidence="9">
    <location>
        <begin position="212"/>
        <end position="246"/>
    </location>
</feature>
<dbReference type="AlphaFoldDB" id="A0A2J6PQ89"/>
<evidence type="ECO:0000256" key="11">
    <source>
        <dbReference type="SAM" id="SignalP"/>
    </source>
</evidence>
<feature type="signal peptide" evidence="11">
    <location>
        <begin position="1"/>
        <end position="21"/>
    </location>
</feature>
<keyword evidence="4" id="KW-0256">Endoplasmic reticulum</keyword>
<evidence type="ECO:0000256" key="6">
    <source>
        <dbReference type="ARBA" id="ARBA00023136"/>
    </source>
</evidence>
<name>A0A2J6PQ89_9HELO</name>
<evidence type="ECO:0000256" key="1">
    <source>
        <dbReference type="ARBA" id="ARBA00004115"/>
    </source>
</evidence>
<dbReference type="OrthoDB" id="1926781at2759"/>
<reference evidence="12 13" key="1">
    <citation type="submission" date="2016-05" db="EMBL/GenBank/DDBJ databases">
        <title>A degradative enzymes factory behind the ericoid mycorrhizal symbiosis.</title>
        <authorList>
            <consortium name="DOE Joint Genome Institute"/>
            <person name="Martino E."/>
            <person name="Morin E."/>
            <person name="Grelet G."/>
            <person name="Kuo A."/>
            <person name="Kohler A."/>
            <person name="Daghino S."/>
            <person name="Barry K."/>
            <person name="Choi C."/>
            <person name="Cichocki N."/>
            <person name="Clum A."/>
            <person name="Copeland A."/>
            <person name="Hainaut M."/>
            <person name="Haridas S."/>
            <person name="Labutti K."/>
            <person name="Lindquist E."/>
            <person name="Lipzen A."/>
            <person name="Khouja H.-R."/>
            <person name="Murat C."/>
            <person name="Ohm R."/>
            <person name="Olson A."/>
            <person name="Spatafora J."/>
            <person name="Veneault-Fourrey C."/>
            <person name="Henrissat B."/>
            <person name="Grigoriev I."/>
            <person name="Martin F."/>
            <person name="Perotto S."/>
        </authorList>
    </citation>
    <scope>NUCLEOTIDE SEQUENCE [LARGE SCALE GENOMIC DNA]</scope>
    <source>
        <strain evidence="12 13">UAMH 7357</strain>
    </source>
</reference>
<dbReference type="Pfam" id="PF03896">
    <property type="entry name" value="TRAP_alpha"/>
    <property type="match status" value="1"/>
</dbReference>
<evidence type="ECO:0000256" key="9">
    <source>
        <dbReference type="SAM" id="MobiDB-lite"/>
    </source>
</evidence>
<keyword evidence="2 10" id="KW-0812">Transmembrane</keyword>
<evidence type="ECO:0000256" key="3">
    <source>
        <dbReference type="ARBA" id="ARBA00022729"/>
    </source>
</evidence>
<keyword evidence="5 10" id="KW-1133">Transmembrane helix</keyword>
<feature type="transmembrane region" description="Helical" evidence="10">
    <location>
        <begin position="182"/>
        <end position="200"/>
    </location>
</feature>
<sequence length="291" mass="30998">MGFSKYTAFALFALRAVSVLAADALTSSCPQVEEELETPAASPNLAVSVSASFPNAEVFGVKLINGHATQAVLDFTNHEAEPVQVALIGGALSTLQPLAPGTHPSAAIVRNITATRYDVEIPAGEKQTLPYTFTTDLHPQDLRLNLIAVVSSQAGNVYQVQAYNETVSVVEAATSFFDPQIIFLYLFLLAAFAGTLYFVYKTWIETLFPQTKRGGKGGERAKRSSAGSKKAVAPEDQVSVIGADGPAVTTGAEAQKAYDESWIPEHHLNRPAAKRVKSGASSKTKTRVVAE</sequence>
<evidence type="ECO:0000256" key="5">
    <source>
        <dbReference type="ARBA" id="ARBA00022989"/>
    </source>
</evidence>
<comment type="similarity">
    <text evidence="8">Belongs to the IRC22 family.</text>
</comment>
<proteinExistence type="inferred from homology"/>
<evidence type="ECO:0000256" key="7">
    <source>
        <dbReference type="ARBA" id="ARBA00037565"/>
    </source>
</evidence>
<dbReference type="PANTHER" id="PTHR12924:SF0">
    <property type="entry name" value="TRANSLOCON-ASSOCIATED PROTEIN SUBUNIT ALPHA"/>
    <property type="match status" value="1"/>
</dbReference>
<comment type="subcellular location">
    <subcellularLocation>
        <location evidence="1">Endoplasmic reticulum membrane</location>
        <topology evidence="1">Single-pass type I membrane protein</topology>
    </subcellularLocation>
</comment>
<evidence type="ECO:0000256" key="8">
    <source>
        <dbReference type="ARBA" id="ARBA00038311"/>
    </source>
</evidence>
<evidence type="ECO:0000256" key="10">
    <source>
        <dbReference type="SAM" id="Phobius"/>
    </source>
</evidence>
<accession>A0A2J6PQ89</accession>
<evidence type="ECO:0000313" key="12">
    <source>
        <dbReference type="EMBL" id="PMD16188.1"/>
    </source>
</evidence>
<dbReference type="PANTHER" id="PTHR12924">
    <property type="entry name" value="TRANSLOCON-ASSOCIATED PROTEIN, ALPHA SUBUNIT"/>
    <property type="match status" value="1"/>
</dbReference>
<protein>
    <submittedName>
        <fullName evidence="12">Uncharacterized protein</fullName>
    </submittedName>
</protein>
<gene>
    <name evidence="12" type="ORF">NA56DRAFT_580817</name>
</gene>
<keyword evidence="13" id="KW-1185">Reference proteome</keyword>
<comment type="function">
    <text evidence="7">Is probably involved in a pathway contributing to genomic integrity.</text>
</comment>
<dbReference type="InterPro" id="IPR005595">
    <property type="entry name" value="TRAP_alpha"/>
</dbReference>
<dbReference type="EMBL" id="KZ613507">
    <property type="protein sequence ID" value="PMD16188.1"/>
    <property type="molecule type" value="Genomic_DNA"/>
</dbReference>
<evidence type="ECO:0000313" key="13">
    <source>
        <dbReference type="Proteomes" id="UP000235672"/>
    </source>
</evidence>
<organism evidence="12 13">
    <name type="scientific">Hyaloscypha hepaticicola</name>
    <dbReference type="NCBI Taxonomy" id="2082293"/>
    <lineage>
        <taxon>Eukaryota</taxon>
        <taxon>Fungi</taxon>
        <taxon>Dikarya</taxon>
        <taxon>Ascomycota</taxon>
        <taxon>Pezizomycotina</taxon>
        <taxon>Leotiomycetes</taxon>
        <taxon>Helotiales</taxon>
        <taxon>Hyaloscyphaceae</taxon>
        <taxon>Hyaloscypha</taxon>
    </lineage>
</organism>
<keyword evidence="3 11" id="KW-0732">Signal</keyword>
<feature type="chain" id="PRO_5014354776" evidence="11">
    <location>
        <begin position="22"/>
        <end position="291"/>
    </location>
</feature>
<dbReference type="Proteomes" id="UP000235672">
    <property type="component" value="Unassembled WGS sequence"/>
</dbReference>
<feature type="region of interest" description="Disordered" evidence="9">
    <location>
        <begin position="260"/>
        <end position="291"/>
    </location>
</feature>
<evidence type="ECO:0000256" key="4">
    <source>
        <dbReference type="ARBA" id="ARBA00022824"/>
    </source>
</evidence>
<keyword evidence="6 10" id="KW-0472">Membrane</keyword>
<dbReference type="GO" id="GO:0005789">
    <property type="term" value="C:endoplasmic reticulum membrane"/>
    <property type="evidence" value="ECO:0007669"/>
    <property type="project" value="UniProtKB-SubCell"/>
</dbReference>